<dbReference type="AlphaFoldDB" id="A0A2T0U7B7"/>
<dbReference type="InterPro" id="IPR021428">
    <property type="entry name" value="DUF3078"/>
</dbReference>
<feature type="signal peptide" evidence="1">
    <location>
        <begin position="1"/>
        <end position="19"/>
    </location>
</feature>
<comment type="caution">
    <text evidence="2">The sequence shown here is derived from an EMBL/GenBank/DDBJ whole genome shotgun (WGS) entry which is preliminary data.</text>
</comment>
<gene>
    <name evidence="2" type="ORF">B0I27_103242</name>
</gene>
<dbReference type="EMBL" id="PVTH01000003">
    <property type="protein sequence ID" value="PRY53772.1"/>
    <property type="molecule type" value="Genomic_DNA"/>
</dbReference>
<protein>
    <recommendedName>
        <fullName evidence="4">DUF3078 family protein</fullName>
    </recommendedName>
</protein>
<evidence type="ECO:0000313" key="2">
    <source>
        <dbReference type="EMBL" id="PRY53772.1"/>
    </source>
</evidence>
<dbReference type="Pfam" id="PF11276">
    <property type="entry name" value="DUF3078"/>
    <property type="match status" value="1"/>
</dbReference>
<feature type="chain" id="PRO_5015467125" description="DUF3078 family protein" evidence="1">
    <location>
        <begin position="20"/>
        <end position="333"/>
    </location>
</feature>
<evidence type="ECO:0000313" key="3">
    <source>
        <dbReference type="Proteomes" id="UP000238034"/>
    </source>
</evidence>
<proteinExistence type="predicted"/>
<name>A0A2T0U7B7_9SPHI</name>
<dbReference type="Proteomes" id="UP000238034">
    <property type="component" value="Unassembled WGS sequence"/>
</dbReference>
<dbReference type="OrthoDB" id="1495718at2"/>
<organism evidence="2 3">
    <name type="scientific">Arcticibacter pallidicorallinus</name>
    <dbReference type="NCBI Taxonomy" id="1259464"/>
    <lineage>
        <taxon>Bacteria</taxon>
        <taxon>Pseudomonadati</taxon>
        <taxon>Bacteroidota</taxon>
        <taxon>Sphingobacteriia</taxon>
        <taxon>Sphingobacteriales</taxon>
        <taxon>Sphingobacteriaceae</taxon>
        <taxon>Arcticibacter</taxon>
    </lineage>
</organism>
<dbReference type="RefSeq" id="WP_106292362.1">
    <property type="nucleotide sequence ID" value="NZ_PVTH01000003.1"/>
</dbReference>
<accession>A0A2T0U7B7</accession>
<reference evidence="2 3" key="1">
    <citation type="submission" date="2018-03" db="EMBL/GenBank/DDBJ databases">
        <title>Genomic Encyclopedia of Type Strains, Phase III (KMG-III): the genomes of soil and plant-associated and newly described type strains.</title>
        <authorList>
            <person name="Whitman W."/>
        </authorList>
    </citation>
    <scope>NUCLEOTIDE SEQUENCE [LARGE SCALE GENOMIC DNA]</scope>
    <source>
        <strain evidence="2 3">CGMCC 1.9313</strain>
    </source>
</reference>
<keyword evidence="1" id="KW-0732">Signal</keyword>
<evidence type="ECO:0000256" key="1">
    <source>
        <dbReference type="SAM" id="SignalP"/>
    </source>
</evidence>
<sequence length="333" mass="38537">MVKRLIFLLCLTCSLSAFSQDSQTDTTDLSDLRLYPSKKPLPVRRPILQLRPVEIANSPLDLKVNYWRNWVSFGVNLNQAAFSDNWSGGGVNSMAVGTTFNYKTDYTKGDKNYVSEVIFQYGKIKNKGQLQRKTNDRLYWDNKISMKLSKNWSFFGSLNFESQFDRGFSYYKEKDEDGNEIERQRTISRFMSPGYLTESLGFEYKPSKYYWLRIGTGTARQTFVLDKDIYRNIPKNYGVDTGKVFRNELAFQLVSNFEKDIMQNLSLKTRYAMFANYENLRSIDQRLDVSLLAKVNRLINVTVNGVILYDDDASGKIQASQTLALGLLYKFPH</sequence>
<evidence type="ECO:0008006" key="4">
    <source>
        <dbReference type="Google" id="ProtNLM"/>
    </source>
</evidence>
<keyword evidence="3" id="KW-1185">Reference proteome</keyword>